<dbReference type="EMBL" id="AYZJ01000028">
    <property type="protein sequence ID" value="KRN23359.1"/>
    <property type="molecule type" value="Genomic_DNA"/>
</dbReference>
<proteinExistence type="predicted"/>
<evidence type="ECO:0000259" key="2">
    <source>
        <dbReference type="Pfam" id="PF13649"/>
    </source>
</evidence>
<evidence type="ECO:0000313" key="3">
    <source>
        <dbReference type="EMBL" id="KRN23359.1"/>
    </source>
</evidence>
<keyword evidence="4" id="KW-1185">Reference proteome</keyword>
<name>A0A0R2F4G2_9LACO</name>
<organism evidence="3 4">
    <name type="scientific">Lacticaseibacillus camelliae DSM 22697 = JCM 13995</name>
    <dbReference type="NCBI Taxonomy" id="1423730"/>
    <lineage>
        <taxon>Bacteria</taxon>
        <taxon>Bacillati</taxon>
        <taxon>Bacillota</taxon>
        <taxon>Bacilli</taxon>
        <taxon>Lactobacillales</taxon>
        <taxon>Lactobacillaceae</taxon>
        <taxon>Lacticaseibacillus</taxon>
    </lineage>
</organism>
<dbReference type="AlphaFoldDB" id="A0A0R2F4G2"/>
<accession>A0A0R2F4G2</accession>
<dbReference type="GO" id="GO:0032259">
    <property type="term" value="P:methylation"/>
    <property type="evidence" value="ECO:0007669"/>
    <property type="project" value="UniProtKB-KW"/>
</dbReference>
<comment type="caution">
    <text evidence="3">The sequence shown here is derived from an EMBL/GenBank/DDBJ whole genome shotgun (WGS) entry which is preliminary data.</text>
</comment>
<evidence type="ECO:0000256" key="1">
    <source>
        <dbReference type="SAM" id="MobiDB-lite"/>
    </source>
</evidence>
<feature type="region of interest" description="Disordered" evidence="1">
    <location>
        <begin position="1"/>
        <end position="20"/>
    </location>
</feature>
<dbReference type="Pfam" id="PF13649">
    <property type="entry name" value="Methyltransf_25"/>
    <property type="match status" value="1"/>
</dbReference>
<evidence type="ECO:0000313" key="4">
    <source>
        <dbReference type="Proteomes" id="UP000050865"/>
    </source>
</evidence>
<feature type="domain" description="Methyltransferase" evidence="2">
    <location>
        <begin position="38"/>
        <end position="128"/>
    </location>
</feature>
<dbReference type="InterPro" id="IPR029063">
    <property type="entry name" value="SAM-dependent_MTases_sf"/>
</dbReference>
<gene>
    <name evidence="3" type="ORF">FC75_GL001559</name>
</gene>
<sequence length="190" mass="20421">MEPYPTMKPAEGALPTSSNQPLWPVLAQKAPDLEGKRVLAIHSGDGAFCRAAINAGAIAVLGVDRDRNAISAARAVASSDRLRYRIMPDRRFDLLTGPYDVIIGPFAFPAEDLRQSTHHLAKLLRPSGEMVLAVTGAADASQVKANLSSLITVSECFAPSQQPTGTKLFVVVAHRAKITPPASKWRRNRG</sequence>
<keyword evidence="3" id="KW-0808">Transferase</keyword>
<dbReference type="InterPro" id="IPR041698">
    <property type="entry name" value="Methyltransf_25"/>
</dbReference>
<dbReference type="RefSeq" id="WP_054662154.1">
    <property type="nucleotide sequence ID" value="NZ_AYZJ01000028.1"/>
</dbReference>
<dbReference type="Proteomes" id="UP000050865">
    <property type="component" value="Unassembled WGS sequence"/>
</dbReference>
<protein>
    <submittedName>
        <fullName evidence="3">SAM-dependent methyltransferase</fullName>
    </submittedName>
</protein>
<dbReference type="SUPFAM" id="SSF53335">
    <property type="entry name" value="S-adenosyl-L-methionine-dependent methyltransferases"/>
    <property type="match status" value="1"/>
</dbReference>
<keyword evidence="3" id="KW-0489">Methyltransferase</keyword>
<dbReference type="Gene3D" id="3.40.50.150">
    <property type="entry name" value="Vaccinia Virus protein VP39"/>
    <property type="match status" value="1"/>
</dbReference>
<dbReference type="PATRIC" id="fig|1423730.4.peg.1634"/>
<dbReference type="STRING" id="1423730.FC75_GL001559"/>
<dbReference type="CDD" id="cd02440">
    <property type="entry name" value="AdoMet_MTases"/>
    <property type="match status" value="1"/>
</dbReference>
<dbReference type="GO" id="GO:0008168">
    <property type="term" value="F:methyltransferase activity"/>
    <property type="evidence" value="ECO:0007669"/>
    <property type="project" value="UniProtKB-KW"/>
</dbReference>
<reference evidence="3 4" key="1">
    <citation type="journal article" date="2015" name="Genome Announc.">
        <title>Expanding the biotechnology potential of lactobacilli through comparative genomics of 213 strains and associated genera.</title>
        <authorList>
            <person name="Sun Z."/>
            <person name="Harris H.M."/>
            <person name="McCann A."/>
            <person name="Guo C."/>
            <person name="Argimon S."/>
            <person name="Zhang W."/>
            <person name="Yang X."/>
            <person name="Jeffery I.B."/>
            <person name="Cooney J.C."/>
            <person name="Kagawa T.F."/>
            <person name="Liu W."/>
            <person name="Song Y."/>
            <person name="Salvetti E."/>
            <person name="Wrobel A."/>
            <person name="Rasinkangas P."/>
            <person name="Parkhill J."/>
            <person name="Rea M.C."/>
            <person name="O'Sullivan O."/>
            <person name="Ritari J."/>
            <person name="Douillard F.P."/>
            <person name="Paul Ross R."/>
            <person name="Yang R."/>
            <person name="Briner A.E."/>
            <person name="Felis G.E."/>
            <person name="de Vos W.M."/>
            <person name="Barrangou R."/>
            <person name="Klaenhammer T.R."/>
            <person name="Caufield P.W."/>
            <person name="Cui Y."/>
            <person name="Zhang H."/>
            <person name="O'Toole P.W."/>
        </authorList>
    </citation>
    <scope>NUCLEOTIDE SEQUENCE [LARGE SCALE GENOMIC DNA]</scope>
    <source>
        <strain evidence="3 4">DSM 22697</strain>
    </source>
</reference>